<dbReference type="Gene3D" id="3.40.1620.10">
    <property type="entry name" value="YefM-like domain"/>
    <property type="match status" value="1"/>
</dbReference>
<name>A0A4Q7VZX9_9BURK</name>
<dbReference type="OrthoDB" id="8853077at2"/>
<gene>
    <name evidence="3" type="ORF">EV670_0306</name>
</gene>
<proteinExistence type="inferred from homology"/>
<dbReference type="Pfam" id="PF02604">
    <property type="entry name" value="PhdYeFM_antitox"/>
    <property type="match status" value="1"/>
</dbReference>
<dbReference type="Proteomes" id="UP000293671">
    <property type="component" value="Unassembled WGS sequence"/>
</dbReference>
<dbReference type="NCBIfam" id="TIGR01552">
    <property type="entry name" value="phd_fam"/>
    <property type="match status" value="1"/>
</dbReference>
<keyword evidence="4" id="KW-1185">Reference proteome</keyword>
<evidence type="ECO:0000313" key="3">
    <source>
        <dbReference type="EMBL" id="RZU02283.1"/>
    </source>
</evidence>
<comment type="function">
    <text evidence="2">Antitoxin component of a type II toxin-antitoxin (TA) system.</text>
</comment>
<accession>A0A4Q7VZX9</accession>
<comment type="caution">
    <text evidence="3">The sequence shown here is derived from an EMBL/GenBank/DDBJ whole genome shotgun (WGS) entry which is preliminary data.</text>
</comment>
<evidence type="ECO:0000313" key="4">
    <source>
        <dbReference type="Proteomes" id="UP000293671"/>
    </source>
</evidence>
<evidence type="ECO:0000256" key="2">
    <source>
        <dbReference type="RuleBase" id="RU362080"/>
    </source>
</evidence>
<evidence type="ECO:0000256" key="1">
    <source>
        <dbReference type="ARBA" id="ARBA00009981"/>
    </source>
</evidence>
<dbReference type="RefSeq" id="WP_130430056.1">
    <property type="nucleotide sequence ID" value="NZ_SHKP01000004.1"/>
</dbReference>
<organism evidence="3 4">
    <name type="scientific">Rivibacter subsaxonicus</name>
    <dbReference type="NCBI Taxonomy" id="457575"/>
    <lineage>
        <taxon>Bacteria</taxon>
        <taxon>Pseudomonadati</taxon>
        <taxon>Pseudomonadota</taxon>
        <taxon>Betaproteobacteria</taxon>
        <taxon>Burkholderiales</taxon>
        <taxon>Rivibacter</taxon>
    </lineage>
</organism>
<dbReference type="InterPro" id="IPR006442">
    <property type="entry name" value="Antitoxin_Phd/YefM"/>
</dbReference>
<dbReference type="EMBL" id="SHKP01000004">
    <property type="protein sequence ID" value="RZU02283.1"/>
    <property type="molecule type" value="Genomic_DNA"/>
</dbReference>
<dbReference type="AlphaFoldDB" id="A0A4Q7VZX9"/>
<comment type="similarity">
    <text evidence="1 2">Belongs to the phD/YefM antitoxin family.</text>
</comment>
<sequence>MEVSATEAKNRLGQVLEHAQREPVFIEKAGRKHSVVISYERYQKLMAAEAAPQGGDPGRRFYERYKDWVDEQNRLVAEVGVFGEEFRPW</sequence>
<dbReference type="InterPro" id="IPR036165">
    <property type="entry name" value="YefM-like_sf"/>
</dbReference>
<dbReference type="SUPFAM" id="SSF143120">
    <property type="entry name" value="YefM-like"/>
    <property type="match status" value="1"/>
</dbReference>
<protein>
    <recommendedName>
        <fullName evidence="2">Antitoxin</fullName>
    </recommendedName>
</protein>
<reference evidence="3 4" key="1">
    <citation type="submission" date="2019-02" db="EMBL/GenBank/DDBJ databases">
        <title>Genomic Encyclopedia of Type Strains, Phase IV (KMG-IV): sequencing the most valuable type-strain genomes for metagenomic binning, comparative biology and taxonomic classification.</title>
        <authorList>
            <person name="Goeker M."/>
        </authorList>
    </citation>
    <scope>NUCLEOTIDE SEQUENCE [LARGE SCALE GENOMIC DNA]</scope>
    <source>
        <strain evidence="3 4">DSM 19570</strain>
    </source>
</reference>